<dbReference type="GeneID" id="110130313"/>
<dbReference type="RefSeq" id="XP_070315233.1">
    <property type="nucleotide sequence ID" value="XM_070459132.1"/>
</dbReference>
<keyword evidence="2" id="KW-1185">Reference proteome</keyword>
<reference evidence="2" key="1">
    <citation type="journal article" date="2022" name="J. Hered.">
        <title>A De Novo Chromosome-Level Genome Assembly of the White-Tailed Deer, Odocoileus Virginianus.</title>
        <authorList>
            <person name="London E.W."/>
            <person name="Roca A.L."/>
            <person name="Novakofski J.E."/>
            <person name="Mateus-Pinilla N.E."/>
        </authorList>
    </citation>
    <scope>NUCLEOTIDE SEQUENCE [LARGE SCALE GENOMIC DNA]</scope>
</reference>
<feature type="compositionally biased region" description="Pro residues" evidence="1">
    <location>
        <begin position="148"/>
        <end position="162"/>
    </location>
</feature>
<gene>
    <name evidence="3" type="primary">LOC110130313</name>
</gene>
<feature type="region of interest" description="Disordered" evidence="1">
    <location>
        <begin position="83"/>
        <end position="167"/>
    </location>
</feature>
<organism evidence="2 3">
    <name type="scientific">Odocoileus virginianus</name>
    <name type="common">White-tailed deer</name>
    <dbReference type="NCBI Taxonomy" id="9874"/>
    <lineage>
        <taxon>Eukaryota</taxon>
        <taxon>Metazoa</taxon>
        <taxon>Chordata</taxon>
        <taxon>Craniata</taxon>
        <taxon>Vertebrata</taxon>
        <taxon>Euteleostomi</taxon>
        <taxon>Mammalia</taxon>
        <taxon>Eutheria</taxon>
        <taxon>Laurasiatheria</taxon>
        <taxon>Artiodactyla</taxon>
        <taxon>Ruminantia</taxon>
        <taxon>Pecora</taxon>
        <taxon>Cervidae</taxon>
        <taxon>Odocoileinae</taxon>
        <taxon>Odocoileus</taxon>
    </lineage>
</organism>
<protein>
    <recommendedName>
        <fullName evidence="4">Collagen alpha-1(I) chain-like</fullName>
    </recommendedName>
</protein>
<dbReference type="Proteomes" id="UP001652640">
    <property type="component" value="Chromosome 31"/>
</dbReference>
<reference evidence="3" key="2">
    <citation type="submission" date="2025-08" db="UniProtKB">
        <authorList>
            <consortium name="RefSeq"/>
        </authorList>
    </citation>
    <scope>IDENTIFICATION</scope>
    <source>
        <tissue evidence="3">Tongue muscle</tissue>
    </source>
</reference>
<sequence>MWELHLYFFSEEMALPGGRRARAGSALNEAGSALDGVRKPPHNLKKSRKLPHSKTILGEQVRRHSHFVKEIIFTAEQKFCGSSTPPKLGNTGTEGTRSIPETGFGRARAARRPRSRCHAHLPGRGRCQRGHRGGGPGGGGKRRAARPARPPRVPITPAPLPRAPLRGCSLLTLDADARDTAKNKKKGPASPQTALLRGAQQRSGAREAEPSGPGRPGEGGSREERCGAGLEPTPLLTGGSRRAFGTGLRQTSRAVSMFLKEPSPGGLDLPPAVISQRSFVERWDTPPVCSRENLKALGCSPSGIL</sequence>
<evidence type="ECO:0008006" key="4">
    <source>
        <dbReference type="Google" id="ProtNLM"/>
    </source>
</evidence>
<evidence type="ECO:0000313" key="3">
    <source>
        <dbReference type="RefSeq" id="XP_070315233.1"/>
    </source>
</evidence>
<feature type="compositionally biased region" description="Polar residues" evidence="1">
    <location>
        <begin position="83"/>
        <end position="96"/>
    </location>
</feature>
<feature type="region of interest" description="Disordered" evidence="1">
    <location>
        <begin position="180"/>
        <end position="243"/>
    </location>
</feature>
<evidence type="ECO:0000256" key="1">
    <source>
        <dbReference type="SAM" id="MobiDB-lite"/>
    </source>
</evidence>
<evidence type="ECO:0000313" key="2">
    <source>
        <dbReference type="Proteomes" id="UP001652640"/>
    </source>
</evidence>
<proteinExistence type="predicted"/>
<name>A0ABM4HI43_ODOVR</name>
<feature type="compositionally biased region" description="Basic residues" evidence="1">
    <location>
        <begin position="108"/>
        <end position="132"/>
    </location>
</feature>
<accession>A0ABM4HI43</accession>